<organism evidence="2 3">
    <name type="scientific">Candidatus Yonathbacteria bacterium RIFCSPHIGHO2_01_FULL_51_10</name>
    <dbReference type="NCBI Taxonomy" id="1802723"/>
    <lineage>
        <taxon>Bacteria</taxon>
        <taxon>Candidatus Yonathiibacteriota</taxon>
    </lineage>
</organism>
<dbReference type="STRING" id="1802723.A2675_03765"/>
<dbReference type="Gene3D" id="3.60.15.10">
    <property type="entry name" value="Ribonuclease Z/Hydroxyacylglutathione hydrolase-like"/>
    <property type="match status" value="1"/>
</dbReference>
<dbReference type="SUPFAM" id="SSF56281">
    <property type="entry name" value="Metallo-hydrolase/oxidoreductase"/>
    <property type="match status" value="1"/>
</dbReference>
<gene>
    <name evidence="2" type="ORF">A2675_03765</name>
</gene>
<comment type="caution">
    <text evidence="2">The sequence shown here is derived from an EMBL/GenBank/DDBJ whole genome shotgun (WGS) entry which is preliminary data.</text>
</comment>
<evidence type="ECO:0000313" key="3">
    <source>
        <dbReference type="Proteomes" id="UP000176997"/>
    </source>
</evidence>
<sequence>MKITKIGHSCLLVEEGNAKILIDPGTFAFIEGKTKPEDFKDISVVLVTHAHADHVDITALKTILKNNDAAVISNQGVQEFLKAGEIPVKILEEGALDVEGFHIEALSVAHERVLGPLPENTAYVINKKLLHLGDSLNSELFRFKGTPVLALPTIAPWNKRFEVAEFAEGMKPQMIIPIHDGFVKDFFLKGQDEIYGKYFEERGMSFNPLNGSGEFVEV</sequence>
<evidence type="ECO:0000313" key="2">
    <source>
        <dbReference type="EMBL" id="OHA81714.1"/>
    </source>
</evidence>
<dbReference type="Proteomes" id="UP000176997">
    <property type="component" value="Unassembled WGS sequence"/>
</dbReference>
<proteinExistence type="predicted"/>
<dbReference type="PANTHER" id="PTHR43546:SF3">
    <property type="entry name" value="UPF0173 METAL-DEPENDENT HYDROLASE MJ1163"/>
    <property type="match status" value="1"/>
</dbReference>
<evidence type="ECO:0000259" key="1">
    <source>
        <dbReference type="SMART" id="SM00849"/>
    </source>
</evidence>
<protein>
    <recommendedName>
        <fullName evidence="1">Metallo-beta-lactamase domain-containing protein</fullName>
    </recommendedName>
</protein>
<dbReference type="Pfam" id="PF13483">
    <property type="entry name" value="Lactamase_B_3"/>
    <property type="match status" value="1"/>
</dbReference>
<dbReference type="SMART" id="SM00849">
    <property type="entry name" value="Lactamase_B"/>
    <property type="match status" value="1"/>
</dbReference>
<dbReference type="PANTHER" id="PTHR43546">
    <property type="entry name" value="UPF0173 METAL-DEPENDENT HYDROLASE MJ1163-RELATED"/>
    <property type="match status" value="1"/>
</dbReference>
<dbReference type="InterPro" id="IPR001279">
    <property type="entry name" value="Metallo-B-lactamas"/>
</dbReference>
<accession>A0A1G2S9G9</accession>
<reference evidence="2 3" key="1">
    <citation type="journal article" date="2016" name="Nat. Commun.">
        <title>Thousands of microbial genomes shed light on interconnected biogeochemical processes in an aquifer system.</title>
        <authorList>
            <person name="Anantharaman K."/>
            <person name="Brown C.T."/>
            <person name="Hug L.A."/>
            <person name="Sharon I."/>
            <person name="Castelle C.J."/>
            <person name="Probst A.J."/>
            <person name="Thomas B.C."/>
            <person name="Singh A."/>
            <person name="Wilkins M.J."/>
            <person name="Karaoz U."/>
            <person name="Brodie E.L."/>
            <person name="Williams K.H."/>
            <person name="Hubbard S.S."/>
            <person name="Banfield J.F."/>
        </authorList>
    </citation>
    <scope>NUCLEOTIDE SEQUENCE [LARGE SCALE GENOMIC DNA]</scope>
</reference>
<feature type="domain" description="Metallo-beta-lactamase" evidence="1">
    <location>
        <begin position="7"/>
        <end position="179"/>
    </location>
</feature>
<dbReference type="InterPro" id="IPR050114">
    <property type="entry name" value="UPF0173_UPF0282_UlaG_hydrolase"/>
</dbReference>
<dbReference type="EMBL" id="MHUS01000008">
    <property type="protein sequence ID" value="OHA81714.1"/>
    <property type="molecule type" value="Genomic_DNA"/>
</dbReference>
<dbReference type="AlphaFoldDB" id="A0A1G2S9G9"/>
<dbReference type="InterPro" id="IPR036866">
    <property type="entry name" value="RibonucZ/Hydroxyglut_hydro"/>
</dbReference>
<name>A0A1G2S9G9_9BACT</name>